<dbReference type="Proteomes" id="UP000693946">
    <property type="component" value="Linkage Group LG13"/>
</dbReference>
<evidence type="ECO:0000256" key="3">
    <source>
        <dbReference type="ARBA" id="ARBA00022989"/>
    </source>
</evidence>
<feature type="transmembrane region" description="Helical" evidence="5">
    <location>
        <begin position="21"/>
        <end position="45"/>
    </location>
</feature>
<keyword evidence="2 5" id="KW-0812">Transmembrane</keyword>
<feature type="transmembrane region" description="Helical" evidence="5">
    <location>
        <begin position="192"/>
        <end position="214"/>
    </location>
</feature>
<keyword evidence="7" id="KW-0675">Receptor</keyword>
<keyword evidence="4 5" id="KW-0472">Membrane</keyword>
<dbReference type="InterPro" id="IPR052921">
    <property type="entry name" value="GPCR1_Superfamily_Member"/>
</dbReference>
<comment type="caution">
    <text evidence="7">The sequence shown here is derived from an EMBL/GenBank/DDBJ whole genome shotgun (WGS) entry which is preliminary data.</text>
</comment>
<dbReference type="AlphaFoldDB" id="A0AAV6SCK9"/>
<dbReference type="InterPro" id="IPR000276">
    <property type="entry name" value="GPCR_Rhodpsn"/>
</dbReference>
<keyword evidence="8" id="KW-1185">Reference proteome</keyword>
<feature type="transmembrane region" description="Helical" evidence="5">
    <location>
        <begin position="234"/>
        <end position="257"/>
    </location>
</feature>
<dbReference type="FunFam" id="1.20.1070.10:FF:000096">
    <property type="entry name" value="Odorant receptor 131-2"/>
    <property type="match status" value="1"/>
</dbReference>
<dbReference type="GO" id="GO:0005549">
    <property type="term" value="F:odorant binding"/>
    <property type="evidence" value="ECO:0007669"/>
    <property type="project" value="TreeGrafter"/>
</dbReference>
<name>A0AAV6SCK9_SOLSE</name>
<dbReference type="GO" id="GO:0004930">
    <property type="term" value="F:G protein-coupled receptor activity"/>
    <property type="evidence" value="ECO:0007669"/>
    <property type="project" value="InterPro"/>
</dbReference>
<feature type="domain" description="G-protein coupled receptors family 1 profile" evidence="6">
    <location>
        <begin position="37"/>
        <end position="289"/>
    </location>
</feature>
<accession>A0AAV6SCK9</accession>
<comment type="subcellular location">
    <subcellularLocation>
        <location evidence="1">Membrane</location>
    </subcellularLocation>
</comment>
<sequence>MSGEAPARTNVTTGLDLTERVMLSTLTTVSCGIFFFINVTTLFTLRSRRVFCETSRYVLLYNLLLADTLQMSLGQVLYLLSICRVMLTFPVCGLMVMIANLTNEVSPLTLVAMSLERYVAVCFPLRHATIVTARNTVVAVFAVWAVCSLNVVTRVLLLLQFPFEELGSLQMKTICGTMVMFLGPASDMYDRAYTCFLFVSATVAIIASYVAVVIAARAASSADGASALKARNTLLLHLVQLGLSLSSTLHNSLLLLISRVVTTAVLIRILNVLYVFIIVLPRCLSALIYGLRDQTIRPVLFHHLCCCCSLKKVHISP</sequence>
<dbReference type="InterPro" id="IPR017452">
    <property type="entry name" value="GPCR_Rhodpsn_7TM"/>
</dbReference>
<evidence type="ECO:0000256" key="1">
    <source>
        <dbReference type="ARBA" id="ARBA00004370"/>
    </source>
</evidence>
<protein>
    <submittedName>
        <fullName evidence="7">Odorant receptor 131-2-like</fullName>
    </submittedName>
</protein>
<feature type="transmembrane region" description="Helical" evidence="5">
    <location>
        <begin position="76"/>
        <end position="99"/>
    </location>
</feature>
<organism evidence="7 8">
    <name type="scientific">Solea senegalensis</name>
    <name type="common">Senegalese sole</name>
    <dbReference type="NCBI Taxonomy" id="28829"/>
    <lineage>
        <taxon>Eukaryota</taxon>
        <taxon>Metazoa</taxon>
        <taxon>Chordata</taxon>
        <taxon>Craniata</taxon>
        <taxon>Vertebrata</taxon>
        <taxon>Euteleostomi</taxon>
        <taxon>Actinopterygii</taxon>
        <taxon>Neopterygii</taxon>
        <taxon>Teleostei</taxon>
        <taxon>Neoteleostei</taxon>
        <taxon>Acanthomorphata</taxon>
        <taxon>Carangaria</taxon>
        <taxon>Pleuronectiformes</taxon>
        <taxon>Pleuronectoidei</taxon>
        <taxon>Soleidae</taxon>
        <taxon>Solea</taxon>
    </lineage>
</organism>
<dbReference type="GO" id="GO:0004984">
    <property type="term" value="F:olfactory receptor activity"/>
    <property type="evidence" value="ECO:0007669"/>
    <property type="project" value="TreeGrafter"/>
</dbReference>
<evidence type="ECO:0000259" key="6">
    <source>
        <dbReference type="PROSITE" id="PS50262"/>
    </source>
</evidence>
<dbReference type="SUPFAM" id="SSF81321">
    <property type="entry name" value="Family A G protein-coupled receptor-like"/>
    <property type="match status" value="1"/>
</dbReference>
<feature type="transmembrane region" description="Helical" evidence="5">
    <location>
        <begin position="269"/>
        <end position="291"/>
    </location>
</feature>
<evidence type="ECO:0000256" key="4">
    <source>
        <dbReference type="ARBA" id="ARBA00023136"/>
    </source>
</evidence>
<dbReference type="GO" id="GO:0016020">
    <property type="term" value="C:membrane"/>
    <property type="evidence" value="ECO:0007669"/>
    <property type="project" value="UniProtKB-SubCell"/>
</dbReference>
<dbReference type="Pfam" id="PF00001">
    <property type="entry name" value="7tm_1"/>
    <property type="match status" value="1"/>
</dbReference>
<evidence type="ECO:0000313" key="7">
    <source>
        <dbReference type="EMBL" id="KAG7515665.1"/>
    </source>
</evidence>
<dbReference type="PANTHER" id="PTHR26451:SF866">
    <property type="entry name" value="ODORANT RECEPTOR-RELATED"/>
    <property type="match status" value="1"/>
</dbReference>
<evidence type="ECO:0000256" key="2">
    <source>
        <dbReference type="ARBA" id="ARBA00022692"/>
    </source>
</evidence>
<evidence type="ECO:0000256" key="5">
    <source>
        <dbReference type="SAM" id="Phobius"/>
    </source>
</evidence>
<feature type="transmembrane region" description="Helical" evidence="5">
    <location>
        <begin position="137"/>
        <end position="157"/>
    </location>
</feature>
<dbReference type="PROSITE" id="PS50262">
    <property type="entry name" value="G_PROTEIN_RECEP_F1_2"/>
    <property type="match status" value="1"/>
</dbReference>
<dbReference type="PANTHER" id="PTHR26451">
    <property type="entry name" value="G_PROTEIN_RECEP_F1_2 DOMAIN-CONTAINING PROTEIN"/>
    <property type="match status" value="1"/>
</dbReference>
<proteinExistence type="predicted"/>
<reference evidence="7 8" key="1">
    <citation type="journal article" date="2021" name="Sci. Rep.">
        <title>Chromosome anchoring in Senegalese sole (Solea senegalensis) reveals sex-associated markers and genome rearrangements in flatfish.</title>
        <authorList>
            <person name="Guerrero-Cozar I."/>
            <person name="Gomez-Garrido J."/>
            <person name="Berbel C."/>
            <person name="Martinez-Blanch J.F."/>
            <person name="Alioto T."/>
            <person name="Claros M.G."/>
            <person name="Gagnaire P.A."/>
            <person name="Manchado M."/>
        </authorList>
    </citation>
    <scope>NUCLEOTIDE SEQUENCE [LARGE SCALE GENOMIC DNA]</scope>
    <source>
        <strain evidence="7">Sse05_10M</strain>
    </source>
</reference>
<dbReference type="EMBL" id="JAGKHQ010000005">
    <property type="protein sequence ID" value="KAG7515665.1"/>
    <property type="molecule type" value="Genomic_DNA"/>
</dbReference>
<evidence type="ECO:0000313" key="8">
    <source>
        <dbReference type="Proteomes" id="UP000693946"/>
    </source>
</evidence>
<keyword evidence="3 5" id="KW-1133">Transmembrane helix</keyword>
<gene>
    <name evidence="7" type="ORF">JOB18_013123</name>
</gene>